<comment type="caution">
    <text evidence="8">The sequence shown here is derived from an EMBL/GenBank/DDBJ whole genome shotgun (WGS) entry which is preliminary data.</text>
</comment>
<dbReference type="HAMAP" id="MF_00564">
    <property type="entry name" value="RNase_PH"/>
    <property type="match status" value="1"/>
</dbReference>
<dbReference type="GO" id="GO:0009022">
    <property type="term" value="F:tRNA nucleotidyltransferase activity"/>
    <property type="evidence" value="ECO:0007669"/>
    <property type="project" value="InterPro"/>
</dbReference>
<dbReference type="Pfam" id="PF03725">
    <property type="entry name" value="RNase_PH_C"/>
    <property type="match status" value="1"/>
</dbReference>
<dbReference type="InterPro" id="IPR036345">
    <property type="entry name" value="ExoRNase_PH_dom2_sf"/>
</dbReference>
<dbReference type="InterPro" id="IPR050080">
    <property type="entry name" value="RNase_PH"/>
</dbReference>
<keyword evidence="4" id="KW-0819">tRNA processing</keyword>
<dbReference type="GO" id="GO:0006364">
    <property type="term" value="P:rRNA processing"/>
    <property type="evidence" value="ECO:0007669"/>
    <property type="project" value="UniProtKB-KW"/>
</dbReference>
<dbReference type="FunFam" id="3.30.230.70:FF:000003">
    <property type="entry name" value="Ribonuclease PH"/>
    <property type="match status" value="1"/>
</dbReference>
<gene>
    <name evidence="8" type="ORF">S01H4_49088</name>
</gene>
<dbReference type="CDD" id="cd11362">
    <property type="entry name" value="RNase_PH_bact"/>
    <property type="match status" value="1"/>
</dbReference>
<dbReference type="PANTHER" id="PTHR11953:SF0">
    <property type="entry name" value="EXOSOME COMPLEX COMPONENT RRP41"/>
    <property type="match status" value="1"/>
</dbReference>
<evidence type="ECO:0000259" key="6">
    <source>
        <dbReference type="Pfam" id="PF01138"/>
    </source>
</evidence>
<dbReference type="GO" id="GO:0000049">
    <property type="term" value="F:tRNA binding"/>
    <property type="evidence" value="ECO:0007669"/>
    <property type="project" value="UniProtKB-KW"/>
</dbReference>
<dbReference type="Gene3D" id="3.30.230.70">
    <property type="entry name" value="GHMP Kinase, N-terminal domain"/>
    <property type="match status" value="1"/>
</dbReference>
<dbReference type="GO" id="GO:0016075">
    <property type="term" value="P:rRNA catabolic process"/>
    <property type="evidence" value="ECO:0007669"/>
    <property type="project" value="TreeGrafter"/>
</dbReference>
<dbReference type="InterPro" id="IPR018336">
    <property type="entry name" value="RNase_PH_CS"/>
</dbReference>
<proteinExistence type="inferred from homology"/>
<evidence type="ECO:0000256" key="5">
    <source>
        <dbReference type="ARBA" id="ARBA00022884"/>
    </source>
</evidence>
<keyword evidence="3" id="KW-0820">tRNA-binding</keyword>
<reference evidence="8" key="1">
    <citation type="journal article" date="2014" name="Front. Microbiol.">
        <title>High frequency of phylogenetically diverse reductive dehalogenase-homologous genes in deep subseafloor sedimentary metagenomes.</title>
        <authorList>
            <person name="Kawai M."/>
            <person name="Futagami T."/>
            <person name="Toyoda A."/>
            <person name="Takaki Y."/>
            <person name="Nishi S."/>
            <person name="Hori S."/>
            <person name="Arai W."/>
            <person name="Tsubouchi T."/>
            <person name="Morono Y."/>
            <person name="Uchiyama I."/>
            <person name="Ito T."/>
            <person name="Fujiyama A."/>
            <person name="Inagaki F."/>
            <person name="Takami H."/>
        </authorList>
    </citation>
    <scope>NUCLEOTIDE SEQUENCE</scope>
    <source>
        <strain evidence="8">Expedition CK06-06</strain>
    </source>
</reference>
<evidence type="ECO:0000256" key="3">
    <source>
        <dbReference type="ARBA" id="ARBA00022555"/>
    </source>
</evidence>
<sequence>RFAVKRADGRAYDELRPIRIIPGYQSFAEGSALIELGKTRVLCSVSVDERVPGFLKGGGSGWVTAEYAMLPRSTVTRSPRDSSLGRVAGRNQEIQRLIGRSLRAVTDLTALGERTLIIDCDVIQADGSTRTAAITGSYVALYQALQSLASIGIISSIPLKTAVAATSVGIVHSYMMLDLCYDEDYSAEVDFNVVMTGKGEFVEIQGTAEGKPFSKETIDSLLALAEKGIKQLFEAQQAALETAKTT</sequence>
<organism evidence="8">
    <name type="scientific">marine sediment metagenome</name>
    <dbReference type="NCBI Taxonomy" id="412755"/>
    <lineage>
        <taxon>unclassified sequences</taxon>
        <taxon>metagenomes</taxon>
        <taxon>ecological metagenomes</taxon>
    </lineage>
</organism>
<dbReference type="SUPFAM" id="SSF55666">
    <property type="entry name" value="Ribonuclease PH domain 2-like"/>
    <property type="match status" value="1"/>
</dbReference>
<evidence type="ECO:0000256" key="2">
    <source>
        <dbReference type="ARBA" id="ARBA00022552"/>
    </source>
</evidence>
<evidence type="ECO:0000256" key="1">
    <source>
        <dbReference type="ARBA" id="ARBA00006678"/>
    </source>
</evidence>
<dbReference type="AlphaFoldDB" id="X1BNP0"/>
<dbReference type="NCBIfam" id="TIGR01966">
    <property type="entry name" value="RNasePH"/>
    <property type="match status" value="1"/>
</dbReference>
<name>X1BNP0_9ZZZZ</name>
<keyword evidence="2" id="KW-0698">rRNA processing</keyword>
<protein>
    <submittedName>
        <fullName evidence="8">Uncharacterized protein</fullName>
    </submittedName>
</protein>
<dbReference type="InterPro" id="IPR002381">
    <property type="entry name" value="RNase_PH_bac-type"/>
</dbReference>
<evidence type="ECO:0000259" key="7">
    <source>
        <dbReference type="Pfam" id="PF03725"/>
    </source>
</evidence>
<dbReference type="GO" id="GO:0008033">
    <property type="term" value="P:tRNA processing"/>
    <property type="evidence" value="ECO:0007669"/>
    <property type="project" value="UniProtKB-KW"/>
</dbReference>
<dbReference type="EMBL" id="BART01027729">
    <property type="protein sequence ID" value="GAG96610.1"/>
    <property type="molecule type" value="Genomic_DNA"/>
</dbReference>
<keyword evidence="5" id="KW-0694">RNA-binding</keyword>
<evidence type="ECO:0000256" key="4">
    <source>
        <dbReference type="ARBA" id="ARBA00022694"/>
    </source>
</evidence>
<comment type="similarity">
    <text evidence="1">Belongs to the RNase PH family.</text>
</comment>
<dbReference type="SUPFAM" id="SSF54211">
    <property type="entry name" value="Ribosomal protein S5 domain 2-like"/>
    <property type="match status" value="1"/>
</dbReference>
<dbReference type="InterPro" id="IPR001247">
    <property type="entry name" value="ExoRNase_PH_dom1"/>
</dbReference>
<evidence type="ECO:0000313" key="8">
    <source>
        <dbReference type="EMBL" id="GAG96610.1"/>
    </source>
</evidence>
<dbReference type="InterPro" id="IPR015847">
    <property type="entry name" value="ExoRNase_PH_dom2"/>
</dbReference>
<dbReference type="InterPro" id="IPR027408">
    <property type="entry name" value="PNPase/RNase_PH_dom_sf"/>
</dbReference>
<accession>X1BNP0</accession>
<feature type="non-terminal residue" evidence="8">
    <location>
        <position position="1"/>
    </location>
</feature>
<dbReference type="PROSITE" id="PS01277">
    <property type="entry name" value="RIBONUCLEASE_PH"/>
    <property type="match status" value="1"/>
</dbReference>
<feature type="domain" description="Exoribonuclease phosphorolytic" evidence="6">
    <location>
        <begin position="14"/>
        <end position="144"/>
    </location>
</feature>
<feature type="domain" description="Exoribonuclease phosphorolytic" evidence="7">
    <location>
        <begin position="162"/>
        <end position="228"/>
    </location>
</feature>
<dbReference type="InterPro" id="IPR020568">
    <property type="entry name" value="Ribosomal_Su5_D2-typ_SF"/>
</dbReference>
<dbReference type="Pfam" id="PF01138">
    <property type="entry name" value="RNase_PH"/>
    <property type="match status" value="1"/>
</dbReference>
<dbReference type="PANTHER" id="PTHR11953">
    <property type="entry name" value="EXOSOME COMPLEX COMPONENT"/>
    <property type="match status" value="1"/>
</dbReference>